<dbReference type="PROSITE" id="PS50068">
    <property type="entry name" value="LDLRA_2"/>
    <property type="match status" value="3"/>
</dbReference>
<evidence type="ECO:0000256" key="8">
    <source>
        <dbReference type="ARBA" id="ARBA00023180"/>
    </source>
</evidence>
<keyword evidence="7 10" id="KW-0675">Receptor</keyword>
<keyword evidence="3" id="KW-0677">Repeat</keyword>
<reference evidence="10 11" key="1">
    <citation type="journal article" date="2017" name="Gigascience">
        <title>Draft genome of the honey bee ectoparasitic mite, Tropilaelaps mercedesae, is shaped by the parasitic life history.</title>
        <authorList>
            <person name="Dong X."/>
            <person name="Armstrong S.D."/>
            <person name="Xia D."/>
            <person name="Makepeace B.L."/>
            <person name="Darby A.C."/>
            <person name="Kadowaki T."/>
        </authorList>
    </citation>
    <scope>NUCLEOTIDE SEQUENCE [LARGE SCALE GENOMIC DNA]</scope>
    <source>
        <strain evidence="10">Wuxi-XJTLU</strain>
    </source>
</reference>
<keyword evidence="6 9" id="KW-1015">Disulfide bond</keyword>
<dbReference type="SMART" id="SM00192">
    <property type="entry name" value="LDLa"/>
    <property type="match status" value="3"/>
</dbReference>
<keyword evidence="4" id="KW-1133">Transmembrane helix</keyword>
<dbReference type="GO" id="GO:0006898">
    <property type="term" value="P:receptor-mediated endocytosis"/>
    <property type="evidence" value="ECO:0007669"/>
    <property type="project" value="TreeGrafter"/>
</dbReference>
<evidence type="ECO:0000256" key="6">
    <source>
        <dbReference type="ARBA" id="ARBA00023157"/>
    </source>
</evidence>
<dbReference type="PANTHER" id="PTHR22722:SF14">
    <property type="entry name" value="MEGALIN, ISOFORM A"/>
    <property type="match status" value="1"/>
</dbReference>
<feature type="non-terminal residue" evidence="10">
    <location>
        <position position="180"/>
    </location>
</feature>
<dbReference type="OrthoDB" id="6482518at2759"/>
<proteinExistence type="predicted"/>
<feature type="disulfide bond" evidence="9">
    <location>
        <begin position="39"/>
        <end position="57"/>
    </location>
</feature>
<name>A0A1V9XQW3_9ACAR</name>
<evidence type="ECO:0000256" key="3">
    <source>
        <dbReference type="ARBA" id="ARBA00022737"/>
    </source>
</evidence>
<dbReference type="InParanoid" id="A0A1V9XQW3"/>
<dbReference type="GO" id="GO:0042562">
    <property type="term" value="F:hormone binding"/>
    <property type="evidence" value="ECO:0007669"/>
    <property type="project" value="TreeGrafter"/>
</dbReference>
<evidence type="ECO:0000256" key="2">
    <source>
        <dbReference type="ARBA" id="ARBA00022692"/>
    </source>
</evidence>
<evidence type="ECO:0000256" key="7">
    <source>
        <dbReference type="ARBA" id="ARBA00023170"/>
    </source>
</evidence>
<dbReference type="InterPro" id="IPR002172">
    <property type="entry name" value="LDrepeatLR_classA_rpt"/>
</dbReference>
<dbReference type="PRINTS" id="PR00261">
    <property type="entry name" value="LDLRECEPTOR"/>
</dbReference>
<dbReference type="InterPro" id="IPR051221">
    <property type="entry name" value="LDLR-related"/>
</dbReference>
<dbReference type="InterPro" id="IPR036055">
    <property type="entry name" value="LDL_receptor-like_sf"/>
</dbReference>
<keyword evidence="11" id="KW-1185">Reference proteome</keyword>
<dbReference type="Gene3D" id="4.10.400.10">
    <property type="entry name" value="Low-density Lipoprotein Receptor"/>
    <property type="match status" value="4"/>
</dbReference>
<comment type="subcellular location">
    <subcellularLocation>
        <location evidence="1">Membrane</location>
        <topology evidence="1">Single-pass membrane protein</topology>
    </subcellularLocation>
</comment>
<evidence type="ECO:0000256" key="1">
    <source>
        <dbReference type="ARBA" id="ARBA00004167"/>
    </source>
</evidence>
<dbReference type="Proteomes" id="UP000192247">
    <property type="component" value="Unassembled WGS sequence"/>
</dbReference>
<evidence type="ECO:0000313" key="11">
    <source>
        <dbReference type="Proteomes" id="UP000192247"/>
    </source>
</evidence>
<feature type="non-terminal residue" evidence="10">
    <location>
        <position position="1"/>
    </location>
</feature>
<dbReference type="PROSITE" id="PS01209">
    <property type="entry name" value="LDLRA_1"/>
    <property type="match status" value="1"/>
</dbReference>
<protein>
    <submittedName>
        <fullName evidence="10">Low-density lipoprotein receptor-related protein 2-like</fullName>
    </submittedName>
</protein>
<accession>A0A1V9XQW3</accession>
<dbReference type="FunFam" id="4.10.400.10:FF:000181">
    <property type="entry name" value="Low-density lipoprotein RecePtor related"/>
    <property type="match status" value="1"/>
</dbReference>
<keyword evidence="2" id="KW-0812">Transmembrane</keyword>
<dbReference type="FunFam" id="4.10.400.10:FF:000155">
    <property type="entry name" value="Low-density lipoprotein receptor"/>
    <property type="match status" value="1"/>
</dbReference>
<dbReference type="Pfam" id="PF00057">
    <property type="entry name" value="Ldl_recept_a"/>
    <property type="match status" value="3"/>
</dbReference>
<dbReference type="InterPro" id="IPR023415">
    <property type="entry name" value="LDLR_class-A_CS"/>
</dbReference>
<evidence type="ECO:0000313" key="10">
    <source>
        <dbReference type="EMBL" id="OQR75748.1"/>
    </source>
</evidence>
<keyword evidence="10" id="KW-0449">Lipoprotein</keyword>
<dbReference type="GO" id="GO:0043235">
    <property type="term" value="C:receptor complex"/>
    <property type="evidence" value="ECO:0007669"/>
    <property type="project" value="TreeGrafter"/>
</dbReference>
<sequence>CIPANWHCDGDDDCGDGADEPAEYCKSEKRTCFGDLFTCDNGNCIPRTYLCDGDDDCLDGSDEDARHQCNSRECDPEKEFTCVKNKMWNRPTCIPKRWVCDGDPDCIDGADEHSKELNCPTPEPCSDNQFRCNNSRCINKEWFVTTDLEAYEYRWAWTGGLGRMGLDGWAWTDGLGRMGL</sequence>
<evidence type="ECO:0000256" key="5">
    <source>
        <dbReference type="ARBA" id="ARBA00023136"/>
    </source>
</evidence>
<evidence type="ECO:0000256" key="4">
    <source>
        <dbReference type="ARBA" id="ARBA00022989"/>
    </source>
</evidence>
<comment type="caution">
    <text evidence="10">The sequence shown here is derived from an EMBL/GenBank/DDBJ whole genome shotgun (WGS) entry which is preliminary data.</text>
</comment>
<gene>
    <name evidence="10" type="ORF">BIW11_00719</name>
</gene>
<keyword evidence="5" id="KW-0472">Membrane</keyword>
<dbReference type="EMBL" id="MNPL01005863">
    <property type="protein sequence ID" value="OQR75748.1"/>
    <property type="molecule type" value="Genomic_DNA"/>
</dbReference>
<dbReference type="GO" id="GO:0016324">
    <property type="term" value="C:apical plasma membrane"/>
    <property type="evidence" value="ECO:0007669"/>
    <property type="project" value="TreeGrafter"/>
</dbReference>
<evidence type="ECO:0000256" key="9">
    <source>
        <dbReference type="PROSITE-ProRule" id="PRU00124"/>
    </source>
</evidence>
<keyword evidence="8" id="KW-0325">Glycoprotein</keyword>
<dbReference type="AlphaFoldDB" id="A0A1V9XQW3"/>
<feature type="disulfide bond" evidence="9">
    <location>
        <begin position="32"/>
        <end position="44"/>
    </location>
</feature>
<dbReference type="SUPFAM" id="SSF57424">
    <property type="entry name" value="LDL receptor-like module"/>
    <property type="match status" value="3"/>
</dbReference>
<dbReference type="STRING" id="418985.A0A1V9XQW3"/>
<organism evidence="10 11">
    <name type="scientific">Tropilaelaps mercedesae</name>
    <dbReference type="NCBI Taxonomy" id="418985"/>
    <lineage>
        <taxon>Eukaryota</taxon>
        <taxon>Metazoa</taxon>
        <taxon>Ecdysozoa</taxon>
        <taxon>Arthropoda</taxon>
        <taxon>Chelicerata</taxon>
        <taxon>Arachnida</taxon>
        <taxon>Acari</taxon>
        <taxon>Parasitiformes</taxon>
        <taxon>Mesostigmata</taxon>
        <taxon>Gamasina</taxon>
        <taxon>Dermanyssoidea</taxon>
        <taxon>Laelapidae</taxon>
        <taxon>Tropilaelaps</taxon>
    </lineage>
</organism>
<dbReference type="CDD" id="cd00112">
    <property type="entry name" value="LDLa"/>
    <property type="match status" value="1"/>
</dbReference>
<comment type="caution">
    <text evidence="9">Lacks conserved residue(s) required for the propagation of feature annotation.</text>
</comment>
<dbReference type="PANTHER" id="PTHR22722">
    <property type="entry name" value="LOW-DENSITY LIPOPROTEIN RECEPTOR-RELATED PROTEIN 2-RELATED"/>
    <property type="match status" value="1"/>
</dbReference>